<dbReference type="InterPro" id="IPR005116">
    <property type="entry name" value="Transp-assoc_OB_typ1"/>
</dbReference>
<dbReference type="NCBIfam" id="TIGR02142">
    <property type="entry name" value="modC_ABC"/>
    <property type="match status" value="1"/>
</dbReference>
<dbReference type="PROSITE" id="PS50893">
    <property type="entry name" value="ABC_TRANSPORTER_2"/>
    <property type="match status" value="1"/>
</dbReference>
<keyword evidence="8" id="KW-0472">Membrane</keyword>
<dbReference type="AlphaFoldDB" id="A0A5P2QQZ5"/>
<name>A0A5P2QQZ5_9RHOB</name>
<dbReference type="InterPro" id="IPR011868">
    <property type="entry name" value="ModC_ABC_ATP-bd"/>
</dbReference>
<dbReference type="InterPro" id="IPR017871">
    <property type="entry name" value="ABC_transporter-like_CS"/>
</dbReference>
<dbReference type="GO" id="GO:0016887">
    <property type="term" value="F:ATP hydrolysis activity"/>
    <property type="evidence" value="ECO:0007669"/>
    <property type="project" value="InterPro"/>
</dbReference>
<proteinExistence type="predicted"/>
<dbReference type="Proteomes" id="UP000324507">
    <property type="component" value="Chromosome"/>
</dbReference>
<dbReference type="SUPFAM" id="SSF50331">
    <property type="entry name" value="MOP-like"/>
    <property type="match status" value="1"/>
</dbReference>
<dbReference type="InterPro" id="IPR027417">
    <property type="entry name" value="P-loop_NTPase"/>
</dbReference>
<dbReference type="PROSITE" id="PS00211">
    <property type="entry name" value="ABC_TRANSPORTER_1"/>
    <property type="match status" value="1"/>
</dbReference>
<keyword evidence="3" id="KW-0500">Molybdenum</keyword>
<reference evidence="9 10" key="1">
    <citation type="submission" date="2019-09" db="EMBL/GenBank/DDBJ databases">
        <title>FDA dAtabase for Regulatory Grade micrObial Sequences (FDA-ARGOS): Supporting development and validation of Infectious Disease Dx tests.</title>
        <authorList>
            <person name="Sciortino C."/>
            <person name="Tallon L."/>
            <person name="Sadzewicz L."/>
            <person name="Vavikolanu K."/>
            <person name="Mehta A."/>
            <person name="Aluvathingal J."/>
            <person name="Nadendla S."/>
            <person name="Nandy P."/>
            <person name="Geyer C."/>
            <person name="Yan Y."/>
            <person name="Sichtig H."/>
        </authorList>
    </citation>
    <scope>NUCLEOTIDE SEQUENCE [LARGE SCALE GENOMIC DNA]</scope>
    <source>
        <strain evidence="9 10">FDAARGOS_643</strain>
    </source>
</reference>
<dbReference type="SUPFAM" id="SSF52540">
    <property type="entry name" value="P-loop containing nucleoside triphosphate hydrolases"/>
    <property type="match status" value="1"/>
</dbReference>
<dbReference type="InterPro" id="IPR003439">
    <property type="entry name" value="ABC_transporter-like_ATP-bd"/>
</dbReference>
<keyword evidence="6 9" id="KW-0067">ATP-binding</keyword>
<dbReference type="InterPro" id="IPR003593">
    <property type="entry name" value="AAA+_ATPase"/>
</dbReference>
<evidence type="ECO:0000256" key="7">
    <source>
        <dbReference type="ARBA" id="ARBA00022967"/>
    </source>
</evidence>
<dbReference type="InterPro" id="IPR004606">
    <property type="entry name" value="Mop_domain"/>
</dbReference>
<dbReference type="EMBL" id="CP044081">
    <property type="protein sequence ID" value="QEU07192.1"/>
    <property type="molecule type" value="Genomic_DNA"/>
</dbReference>
<evidence type="ECO:0000256" key="3">
    <source>
        <dbReference type="ARBA" id="ARBA00022505"/>
    </source>
</evidence>
<dbReference type="GO" id="GO:0015098">
    <property type="term" value="F:molybdate ion transmembrane transporter activity"/>
    <property type="evidence" value="ECO:0007669"/>
    <property type="project" value="InterPro"/>
</dbReference>
<keyword evidence="5" id="KW-0547">Nucleotide-binding</keyword>
<dbReference type="Pfam" id="PF03459">
    <property type="entry name" value="TOBE"/>
    <property type="match status" value="1"/>
</dbReference>
<dbReference type="Pfam" id="PF00005">
    <property type="entry name" value="ABC_tran"/>
    <property type="match status" value="1"/>
</dbReference>
<evidence type="ECO:0000256" key="8">
    <source>
        <dbReference type="ARBA" id="ARBA00023136"/>
    </source>
</evidence>
<protein>
    <submittedName>
        <fullName evidence="9">Molybdenum ABC transporter ATP-binding protein</fullName>
    </submittedName>
</protein>
<evidence type="ECO:0000256" key="4">
    <source>
        <dbReference type="ARBA" id="ARBA00022519"/>
    </source>
</evidence>
<dbReference type="PROSITE" id="PS51866">
    <property type="entry name" value="MOP"/>
    <property type="match status" value="1"/>
</dbReference>
<dbReference type="Gene3D" id="2.40.50.100">
    <property type="match status" value="1"/>
</dbReference>
<evidence type="ECO:0000313" key="9">
    <source>
        <dbReference type="EMBL" id="QEU07192.1"/>
    </source>
</evidence>
<dbReference type="GO" id="GO:0140359">
    <property type="term" value="F:ABC-type transporter activity"/>
    <property type="evidence" value="ECO:0007669"/>
    <property type="project" value="InterPro"/>
</dbReference>
<dbReference type="InterPro" id="IPR050334">
    <property type="entry name" value="Molybdenum_import_ModC"/>
</dbReference>
<accession>A0A5P2QQZ5</accession>
<evidence type="ECO:0000256" key="6">
    <source>
        <dbReference type="ARBA" id="ARBA00022840"/>
    </source>
</evidence>
<dbReference type="GO" id="GO:0016020">
    <property type="term" value="C:membrane"/>
    <property type="evidence" value="ECO:0007669"/>
    <property type="project" value="InterPro"/>
</dbReference>
<dbReference type="InterPro" id="IPR008995">
    <property type="entry name" value="Mo/tungstate-bd_C_term_dom"/>
</dbReference>
<dbReference type="GO" id="GO:0005524">
    <property type="term" value="F:ATP binding"/>
    <property type="evidence" value="ECO:0007669"/>
    <property type="project" value="UniProtKB-KW"/>
</dbReference>
<keyword evidence="4" id="KW-0997">Cell inner membrane</keyword>
<gene>
    <name evidence="9" type="primary">modC</name>
    <name evidence="9" type="ORF">FOB51_03710</name>
</gene>
<keyword evidence="2" id="KW-1003">Cell membrane</keyword>
<evidence type="ECO:0000313" key="10">
    <source>
        <dbReference type="Proteomes" id="UP000324507"/>
    </source>
</evidence>
<dbReference type="SMART" id="SM00382">
    <property type="entry name" value="AAA"/>
    <property type="match status" value="1"/>
</dbReference>
<organism evidence="9 10">
    <name type="scientific">Paracoccus yeei</name>
    <dbReference type="NCBI Taxonomy" id="147645"/>
    <lineage>
        <taxon>Bacteria</taxon>
        <taxon>Pseudomonadati</taxon>
        <taxon>Pseudomonadota</taxon>
        <taxon>Alphaproteobacteria</taxon>
        <taxon>Rhodobacterales</taxon>
        <taxon>Paracoccaceae</taxon>
        <taxon>Paracoccus</taxon>
    </lineage>
</organism>
<evidence type="ECO:0000256" key="2">
    <source>
        <dbReference type="ARBA" id="ARBA00022475"/>
    </source>
</evidence>
<evidence type="ECO:0000256" key="5">
    <source>
        <dbReference type="ARBA" id="ARBA00022741"/>
    </source>
</evidence>
<sequence length="355" mass="38097">MSLSVAYRHRFPGLSLEVAFQAPPGVTALFGPSGCGKTTTINAILGLLRPDRGRIALGDRVLFDDQTDLSPQARRIGCVFQDARLFPHMTVTANLRYSARWRRDAARDFDRVVQMLGLGALLNRRPATLSGGERQRVAIGRALLSDPALLVLDEPLAALDEDRKAEIMPWLERLRDDIRLPILYVSHSVPEVLRLANTVVLMQAGRTVHSGPLAELLADPDLAPRLGAREAGALIAARVEAVEPDGLVRVATAAGPMLLPGIKAPPGHLLRLRILAHEVILSRDPPQGLSALNTLPATVTRIDGGLVQLSVGTSQGGMGPERMLAQVTPRSVRVLDLKPGSACHAIVKSVSVLPS</sequence>
<evidence type="ECO:0000256" key="1">
    <source>
        <dbReference type="ARBA" id="ARBA00022448"/>
    </source>
</evidence>
<dbReference type="RefSeq" id="WP_150349708.1">
    <property type="nucleotide sequence ID" value="NZ_CP038090.1"/>
</dbReference>
<keyword evidence="7" id="KW-1278">Translocase</keyword>
<dbReference type="PANTHER" id="PTHR43514:SF4">
    <property type="entry name" value="ABC TRANSPORTER I FAMILY MEMBER 10"/>
    <property type="match status" value="1"/>
</dbReference>
<keyword evidence="1" id="KW-0813">Transport</keyword>
<dbReference type="PANTHER" id="PTHR43514">
    <property type="entry name" value="ABC TRANSPORTER I FAMILY MEMBER 10"/>
    <property type="match status" value="1"/>
</dbReference>
<dbReference type="Gene3D" id="3.40.50.300">
    <property type="entry name" value="P-loop containing nucleotide triphosphate hydrolases"/>
    <property type="match status" value="1"/>
</dbReference>